<name>A0AAW1D738_9HEMI</name>
<keyword evidence="9" id="KW-0807">Transducer</keyword>
<keyword evidence="7 11" id="KW-0472">Membrane</keyword>
<evidence type="ECO:0000256" key="2">
    <source>
        <dbReference type="ARBA" id="ARBA00010663"/>
    </source>
</evidence>
<feature type="region of interest" description="Disordered" evidence="10">
    <location>
        <begin position="140"/>
        <end position="165"/>
    </location>
</feature>
<keyword evidence="8" id="KW-0675">Receptor</keyword>
<dbReference type="PRINTS" id="PR00237">
    <property type="entry name" value="GPCRRHODOPSN"/>
</dbReference>
<evidence type="ECO:0000259" key="12">
    <source>
        <dbReference type="PROSITE" id="PS50262"/>
    </source>
</evidence>
<feature type="transmembrane region" description="Helical" evidence="11">
    <location>
        <begin position="78"/>
        <end position="100"/>
    </location>
</feature>
<dbReference type="PANTHER" id="PTHR46925">
    <property type="entry name" value="G-PROTEIN COUPLED RECEPTOR TKR-1-RELATED"/>
    <property type="match status" value="1"/>
</dbReference>
<keyword evidence="3" id="KW-1003">Cell membrane</keyword>
<dbReference type="InterPro" id="IPR000276">
    <property type="entry name" value="GPCR_Rhodpsn"/>
</dbReference>
<comment type="similarity">
    <text evidence="2">Belongs to the G-protein coupled receptor 1 family.</text>
</comment>
<sequence>MILMVCCYSAMGKELWGSKSIGELTQRQIDSIKSKRKVVRMFLLIVFVFAVCWLPYHAYFICTYHWRGLVYTKYIQHIYLSFYWLAMSNAMLNPLIYYCMNQRFREYFRKAMCEWDCHKCLLRHPSREHIDGAETPPIRRFSQSYSRSGGTGEDASVTGGNRNKIDNGRQQLVVSYSQYHKTKQQVWFKHHNELKALRSPTCQILLKQRSS</sequence>
<evidence type="ECO:0000256" key="6">
    <source>
        <dbReference type="ARBA" id="ARBA00023040"/>
    </source>
</evidence>
<reference evidence="13 14" key="1">
    <citation type="submission" date="2022-12" db="EMBL/GenBank/DDBJ databases">
        <title>Chromosome-level genome assembly of true bugs.</title>
        <authorList>
            <person name="Ma L."/>
            <person name="Li H."/>
        </authorList>
    </citation>
    <scope>NUCLEOTIDE SEQUENCE [LARGE SCALE GENOMIC DNA]</scope>
    <source>
        <strain evidence="13">Lab_2022b</strain>
    </source>
</reference>
<evidence type="ECO:0000256" key="5">
    <source>
        <dbReference type="ARBA" id="ARBA00022989"/>
    </source>
</evidence>
<dbReference type="Gene3D" id="1.20.1070.10">
    <property type="entry name" value="Rhodopsin 7-helix transmembrane proteins"/>
    <property type="match status" value="1"/>
</dbReference>
<dbReference type="PANTHER" id="PTHR46925:SF2">
    <property type="entry name" value="G-PROTEIN COUPLED RECEPTOR TKR-1-RELATED"/>
    <property type="match status" value="1"/>
</dbReference>
<dbReference type="SUPFAM" id="SSF81321">
    <property type="entry name" value="Family A G protein-coupled receptor-like"/>
    <property type="match status" value="1"/>
</dbReference>
<evidence type="ECO:0000256" key="4">
    <source>
        <dbReference type="ARBA" id="ARBA00022692"/>
    </source>
</evidence>
<evidence type="ECO:0000256" key="11">
    <source>
        <dbReference type="SAM" id="Phobius"/>
    </source>
</evidence>
<evidence type="ECO:0000256" key="9">
    <source>
        <dbReference type="ARBA" id="ARBA00023224"/>
    </source>
</evidence>
<feature type="transmembrane region" description="Helical" evidence="11">
    <location>
        <begin position="41"/>
        <end position="66"/>
    </location>
</feature>
<evidence type="ECO:0000313" key="14">
    <source>
        <dbReference type="Proteomes" id="UP001461498"/>
    </source>
</evidence>
<dbReference type="InterPro" id="IPR017452">
    <property type="entry name" value="GPCR_Rhodpsn_7TM"/>
</dbReference>
<dbReference type="Proteomes" id="UP001461498">
    <property type="component" value="Unassembled WGS sequence"/>
</dbReference>
<dbReference type="GO" id="GO:0005886">
    <property type="term" value="C:plasma membrane"/>
    <property type="evidence" value="ECO:0007669"/>
    <property type="project" value="UniProtKB-SubCell"/>
</dbReference>
<evidence type="ECO:0000256" key="10">
    <source>
        <dbReference type="SAM" id="MobiDB-lite"/>
    </source>
</evidence>
<dbReference type="GO" id="GO:0004995">
    <property type="term" value="F:tachykinin receptor activity"/>
    <property type="evidence" value="ECO:0007669"/>
    <property type="project" value="InterPro"/>
</dbReference>
<proteinExistence type="inferred from homology"/>
<keyword evidence="14" id="KW-1185">Reference proteome</keyword>
<keyword evidence="4 11" id="KW-0812">Transmembrane</keyword>
<comment type="subcellular location">
    <subcellularLocation>
        <location evidence="1">Cell membrane</location>
        <topology evidence="1">Multi-pass membrane protein</topology>
    </subcellularLocation>
</comment>
<keyword evidence="6" id="KW-0297">G-protein coupled receptor</keyword>
<evidence type="ECO:0000313" key="13">
    <source>
        <dbReference type="EMBL" id="KAK9506811.1"/>
    </source>
</evidence>
<evidence type="ECO:0000256" key="3">
    <source>
        <dbReference type="ARBA" id="ARBA00022475"/>
    </source>
</evidence>
<evidence type="ECO:0000256" key="8">
    <source>
        <dbReference type="ARBA" id="ARBA00023170"/>
    </source>
</evidence>
<accession>A0AAW1D738</accession>
<feature type="domain" description="G-protein coupled receptors family 1 profile" evidence="12">
    <location>
        <begin position="1"/>
        <end position="97"/>
    </location>
</feature>
<dbReference type="Pfam" id="PF00001">
    <property type="entry name" value="7tm_1"/>
    <property type="match status" value="1"/>
</dbReference>
<evidence type="ECO:0000256" key="7">
    <source>
        <dbReference type="ARBA" id="ARBA00023136"/>
    </source>
</evidence>
<organism evidence="13 14">
    <name type="scientific">Rhynocoris fuscipes</name>
    <dbReference type="NCBI Taxonomy" id="488301"/>
    <lineage>
        <taxon>Eukaryota</taxon>
        <taxon>Metazoa</taxon>
        <taxon>Ecdysozoa</taxon>
        <taxon>Arthropoda</taxon>
        <taxon>Hexapoda</taxon>
        <taxon>Insecta</taxon>
        <taxon>Pterygota</taxon>
        <taxon>Neoptera</taxon>
        <taxon>Paraneoptera</taxon>
        <taxon>Hemiptera</taxon>
        <taxon>Heteroptera</taxon>
        <taxon>Panheteroptera</taxon>
        <taxon>Cimicomorpha</taxon>
        <taxon>Reduviidae</taxon>
        <taxon>Harpactorinae</taxon>
        <taxon>Harpactorini</taxon>
        <taxon>Rhynocoris</taxon>
    </lineage>
</organism>
<gene>
    <name evidence="13" type="ORF">O3M35_008677</name>
</gene>
<dbReference type="AlphaFoldDB" id="A0AAW1D738"/>
<dbReference type="EMBL" id="JAPXFL010000005">
    <property type="protein sequence ID" value="KAK9506811.1"/>
    <property type="molecule type" value="Genomic_DNA"/>
</dbReference>
<comment type="caution">
    <text evidence="13">The sequence shown here is derived from an EMBL/GenBank/DDBJ whole genome shotgun (WGS) entry which is preliminary data.</text>
</comment>
<keyword evidence="5 11" id="KW-1133">Transmembrane helix</keyword>
<dbReference type="InterPro" id="IPR001681">
    <property type="entry name" value="Neurokn_rcpt"/>
</dbReference>
<protein>
    <recommendedName>
        <fullName evidence="12">G-protein coupled receptors family 1 profile domain-containing protein</fullName>
    </recommendedName>
</protein>
<evidence type="ECO:0000256" key="1">
    <source>
        <dbReference type="ARBA" id="ARBA00004651"/>
    </source>
</evidence>
<dbReference type="PROSITE" id="PS50262">
    <property type="entry name" value="G_PROTEIN_RECEP_F1_2"/>
    <property type="match status" value="1"/>
</dbReference>